<evidence type="ECO:0000256" key="8">
    <source>
        <dbReference type="HAMAP-Rule" id="MF_00137"/>
    </source>
</evidence>
<organism evidence="10 11">
    <name type="scientific">Steroidobacter denitrificans</name>
    <dbReference type="NCBI Taxonomy" id="465721"/>
    <lineage>
        <taxon>Bacteria</taxon>
        <taxon>Pseudomonadati</taxon>
        <taxon>Pseudomonadota</taxon>
        <taxon>Gammaproteobacteria</taxon>
        <taxon>Steroidobacterales</taxon>
        <taxon>Steroidobacteraceae</taxon>
        <taxon>Steroidobacter</taxon>
    </lineage>
</organism>
<dbReference type="RefSeq" id="WP_066919557.1">
    <property type="nucleotide sequence ID" value="NZ_CP011971.1"/>
</dbReference>
<dbReference type="NCBIfam" id="TIGR00081">
    <property type="entry name" value="purC"/>
    <property type="match status" value="1"/>
</dbReference>
<dbReference type="Gene3D" id="3.30.200.20">
    <property type="entry name" value="Phosphorylase Kinase, domain 1"/>
    <property type="match status" value="1"/>
</dbReference>
<keyword evidence="11" id="KW-1185">Reference proteome</keyword>
<protein>
    <recommendedName>
        <fullName evidence="8">Phosphoribosylaminoimidazole-succinocarboxamide synthase</fullName>
        <ecNumber evidence="8">6.3.2.6</ecNumber>
    </recommendedName>
    <alternativeName>
        <fullName evidence="8">SAICAR synthetase</fullName>
    </alternativeName>
</protein>
<evidence type="ECO:0000256" key="1">
    <source>
        <dbReference type="ARBA" id="ARBA00004672"/>
    </source>
</evidence>
<evidence type="ECO:0000313" key="11">
    <source>
        <dbReference type="Proteomes" id="UP000070250"/>
    </source>
</evidence>
<name>A0A127FAN5_STEDE</name>
<dbReference type="NCBIfam" id="NF010568">
    <property type="entry name" value="PRK13961.1"/>
    <property type="match status" value="1"/>
</dbReference>
<comment type="catalytic activity">
    <reaction evidence="7 8">
        <text>5-amino-1-(5-phospho-D-ribosyl)imidazole-4-carboxylate + L-aspartate + ATP = (2S)-2-[5-amino-1-(5-phospho-beta-D-ribosyl)imidazole-4-carboxamido]succinate + ADP + phosphate + 2 H(+)</text>
        <dbReference type="Rhea" id="RHEA:22628"/>
        <dbReference type="ChEBI" id="CHEBI:15378"/>
        <dbReference type="ChEBI" id="CHEBI:29991"/>
        <dbReference type="ChEBI" id="CHEBI:30616"/>
        <dbReference type="ChEBI" id="CHEBI:43474"/>
        <dbReference type="ChEBI" id="CHEBI:58443"/>
        <dbReference type="ChEBI" id="CHEBI:77657"/>
        <dbReference type="ChEBI" id="CHEBI:456216"/>
        <dbReference type="EC" id="6.3.2.6"/>
    </reaction>
</comment>
<dbReference type="PROSITE" id="PS01058">
    <property type="entry name" value="SAICAR_SYNTHETASE_2"/>
    <property type="match status" value="1"/>
</dbReference>
<evidence type="ECO:0000256" key="3">
    <source>
        <dbReference type="ARBA" id="ARBA00022598"/>
    </source>
</evidence>
<keyword evidence="5 8" id="KW-0658">Purine biosynthesis</keyword>
<dbReference type="AlphaFoldDB" id="A0A127FAN5"/>
<evidence type="ECO:0000256" key="5">
    <source>
        <dbReference type="ARBA" id="ARBA00022755"/>
    </source>
</evidence>
<dbReference type="STRING" id="465721.ACG33_05995"/>
<dbReference type="FunFam" id="3.30.470.20:FF:000015">
    <property type="entry name" value="Phosphoribosylaminoimidazole-succinocarboxamide synthase"/>
    <property type="match status" value="1"/>
</dbReference>
<evidence type="ECO:0000256" key="2">
    <source>
        <dbReference type="ARBA" id="ARBA00010190"/>
    </source>
</evidence>
<dbReference type="GO" id="GO:0004639">
    <property type="term" value="F:phosphoribosylaminoimidazolesuccinocarboxamide synthase activity"/>
    <property type="evidence" value="ECO:0007669"/>
    <property type="project" value="UniProtKB-UniRule"/>
</dbReference>
<dbReference type="PROSITE" id="PS01057">
    <property type="entry name" value="SAICAR_SYNTHETASE_1"/>
    <property type="match status" value="1"/>
</dbReference>
<dbReference type="SUPFAM" id="SSF56104">
    <property type="entry name" value="SAICAR synthase-like"/>
    <property type="match status" value="1"/>
</dbReference>
<evidence type="ECO:0000256" key="7">
    <source>
        <dbReference type="ARBA" id="ARBA00048475"/>
    </source>
</evidence>
<dbReference type="KEGG" id="sdf:ACG33_05995"/>
<proteinExistence type="inferred from homology"/>
<dbReference type="OrthoDB" id="9801549at2"/>
<evidence type="ECO:0000259" key="9">
    <source>
        <dbReference type="Pfam" id="PF01259"/>
    </source>
</evidence>
<evidence type="ECO:0000256" key="4">
    <source>
        <dbReference type="ARBA" id="ARBA00022741"/>
    </source>
</evidence>
<keyword evidence="3 8" id="KW-0436">Ligase</keyword>
<feature type="domain" description="SAICAR synthetase/ADE2 N-terminal" evidence="9">
    <location>
        <begin position="21"/>
        <end position="273"/>
    </location>
</feature>
<reference evidence="10 11" key="1">
    <citation type="submission" date="2015-06" db="EMBL/GenBank/DDBJ databases">
        <title>A Comprehensive Approach to Explore the Metabolic and Phylogenetic Diversity of Bacterial Steroid Degradation in the Environment: Testosterone as an Example.</title>
        <authorList>
            <person name="Yang F.-C."/>
            <person name="Chen Y.-L."/>
            <person name="Yu C.-P."/>
            <person name="Tang S.-L."/>
            <person name="Wang P.-H."/>
            <person name="Ismail W."/>
            <person name="Wang C.-H."/>
            <person name="Yang C.-Y."/>
            <person name="Chiang Y.-R."/>
        </authorList>
    </citation>
    <scope>NUCLEOTIDE SEQUENCE [LARGE SCALE GENOMIC DNA]</scope>
    <source>
        <strain evidence="10 11">DSM 18526</strain>
    </source>
</reference>
<dbReference type="PANTHER" id="PTHR43700">
    <property type="entry name" value="PHOSPHORIBOSYLAMINOIMIDAZOLE-SUCCINOCARBOXAMIDE SYNTHASE"/>
    <property type="match status" value="1"/>
</dbReference>
<dbReference type="GO" id="GO:0005524">
    <property type="term" value="F:ATP binding"/>
    <property type="evidence" value="ECO:0007669"/>
    <property type="project" value="UniProtKB-KW"/>
</dbReference>
<dbReference type="GO" id="GO:0005737">
    <property type="term" value="C:cytoplasm"/>
    <property type="evidence" value="ECO:0007669"/>
    <property type="project" value="TreeGrafter"/>
</dbReference>
<gene>
    <name evidence="8" type="primary">purC</name>
    <name evidence="10" type="ORF">ACG33_05995</name>
</gene>
<dbReference type="Proteomes" id="UP000070250">
    <property type="component" value="Chromosome"/>
</dbReference>
<dbReference type="EMBL" id="CP011971">
    <property type="protein sequence ID" value="AMN46655.1"/>
    <property type="molecule type" value="Genomic_DNA"/>
</dbReference>
<dbReference type="Pfam" id="PF01259">
    <property type="entry name" value="SAICAR_synt"/>
    <property type="match status" value="1"/>
</dbReference>
<dbReference type="GO" id="GO:0006189">
    <property type="term" value="P:'de novo' IMP biosynthetic process"/>
    <property type="evidence" value="ECO:0007669"/>
    <property type="project" value="UniProtKB-UniRule"/>
</dbReference>
<comment type="pathway">
    <text evidence="1 8">Purine metabolism; IMP biosynthesis via de novo pathway; 5-amino-1-(5-phospho-D-ribosyl)imidazole-4-carboxamide from 5-amino-1-(5-phospho-D-ribosyl)imidazole-4-carboxylate: step 1/2.</text>
</comment>
<dbReference type="InterPro" id="IPR001636">
    <property type="entry name" value="SAICAR_synth"/>
</dbReference>
<dbReference type="PATRIC" id="fig|465721.4.peg.1277"/>
<accession>A0A127FAN5</accession>
<dbReference type="CDD" id="cd01414">
    <property type="entry name" value="SAICAR_synt_Sc"/>
    <property type="match status" value="1"/>
</dbReference>
<dbReference type="InterPro" id="IPR028923">
    <property type="entry name" value="SAICAR_synt/ADE2_N"/>
</dbReference>
<evidence type="ECO:0000313" key="10">
    <source>
        <dbReference type="EMBL" id="AMN46655.1"/>
    </source>
</evidence>
<sequence length="308" mass="34145">MSASQPSPPMLESNVSGLTRIHQGKVRDIYGIDDRHMLIVTTDRLSAFDVIMPDPIPGKGSMLTRISYFWFDKTRHIVPNHLAEMPLAQAVPDTNERAALADRSMIVKRLRALPIEAVVRGYLIGSGWRDYQETGAVCGITLPAGLRQADRLDTPIFTPATKAAMGDHDENISYERLIELIGGQLAEQVRATALALYGFAAEHALARGIIIADTKFEFGLDEGGRLTLIDEVLTPDSSRFWPVDTYRPGSSPPSFDKQFVRDYLETLDWDKRAPGPRLPADIIEKTARKYQEALRRLMSAAIPAAKSS</sequence>
<dbReference type="UniPathway" id="UPA00074">
    <property type="reaction ID" value="UER00131"/>
</dbReference>
<comment type="similarity">
    <text evidence="2 8">Belongs to the SAICAR synthetase family.</text>
</comment>
<dbReference type="PANTHER" id="PTHR43700:SF1">
    <property type="entry name" value="PHOSPHORIBOSYLAMINOIMIDAZOLE-SUCCINOCARBOXAMIDE SYNTHASE"/>
    <property type="match status" value="1"/>
</dbReference>
<dbReference type="Gene3D" id="3.30.470.20">
    <property type="entry name" value="ATP-grasp fold, B domain"/>
    <property type="match status" value="1"/>
</dbReference>
<dbReference type="HAMAP" id="MF_00137">
    <property type="entry name" value="SAICAR_synth"/>
    <property type="match status" value="1"/>
</dbReference>
<keyword evidence="6 8" id="KW-0067">ATP-binding</keyword>
<keyword evidence="4 8" id="KW-0547">Nucleotide-binding</keyword>
<evidence type="ECO:0000256" key="6">
    <source>
        <dbReference type="ARBA" id="ARBA00022840"/>
    </source>
</evidence>
<dbReference type="EC" id="6.3.2.6" evidence="8"/>
<dbReference type="InterPro" id="IPR018236">
    <property type="entry name" value="SAICAR_synthetase_CS"/>
</dbReference>